<dbReference type="Gene3D" id="2.30.30.60">
    <property type="match status" value="1"/>
</dbReference>
<dbReference type="GO" id="GO:0006820">
    <property type="term" value="P:monoatomic anion transport"/>
    <property type="evidence" value="ECO:0007669"/>
    <property type="project" value="TreeGrafter"/>
</dbReference>
<keyword evidence="5 6" id="KW-0472">Membrane</keyword>
<evidence type="ECO:0000256" key="5">
    <source>
        <dbReference type="ARBA" id="ARBA00023136"/>
    </source>
</evidence>
<evidence type="ECO:0000256" key="6">
    <source>
        <dbReference type="SAM" id="Phobius"/>
    </source>
</evidence>
<proteinExistence type="inferred from homology"/>
<dbReference type="InterPro" id="IPR023408">
    <property type="entry name" value="MscS_beta-dom_sf"/>
</dbReference>
<feature type="domain" description="Mechanosensitive ion channel MscS" evidence="7">
    <location>
        <begin position="341"/>
        <end position="411"/>
    </location>
</feature>
<evidence type="ECO:0000256" key="3">
    <source>
        <dbReference type="ARBA" id="ARBA00022692"/>
    </source>
</evidence>
<dbReference type="InterPro" id="IPR016688">
    <property type="entry name" value="MscS-like_plants/fungi"/>
</dbReference>
<feature type="transmembrane region" description="Helical" evidence="6">
    <location>
        <begin position="89"/>
        <end position="111"/>
    </location>
</feature>
<evidence type="ECO:0000313" key="8">
    <source>
        <dbReference type="EMBL" id="NDV30734.1"/>
    </source>
</evidence>
<protein>
    <recommendedName>
        <fullName evidence="7">Mechanosensitive ion channel MscS domain-containing protein</fullName>
    </recommendedName>
</protein>
<dbReference type="PROSITE" id="PS00018">
    <property type="entry name" value="EF_HAND_1"/>
    <property type="match status" value="1"/>
</dbReference>
<dbReference type="PANTHER" id="PTHR31618">
    <property type="entry name" value="MECHANOSENSITIVE ION CHANNEL PROTEIN 5"/>
    <property type="match status" value="1"/>
</dbReference>
<evidence type="ECO:0000259" key="7">
    <source>
        <dbReference type="Pfam" id="PF00924"/>
    </source>
</evidence>
<dbReference type="SUPFAM" id="SSF50182">
    <property type="entry name" value="Sm-like ribonucleoproteins"/>
    <property type="match status" value="1"/>
</dbReference>
<comment type="subcellular location">
    <subcellularLocation>
        <location evidence="1">Membrane</location>
        <topology evidence="1">Multi-pass membrane protein</topology>
    </subcellularLocation>
</comment>
<feature type="transmembrane region" description="Helical" evidence="6">
    <location>
        <begin position="117"/>
        <end position="138"/>
    </location>
</feature>
<comment type="similarity">
    <text evidence="2">Belongs to the MscS (TC 1.A.23) family.</text>
</comment>
<dbReference type="InterPro" id="IPR006685">
    <property type="entry name" value="MscS_channel_2nd"/>
</dbReference>
<dbReference type="InterPro" id="IPR010920">
    <property type="entry name" value="LSM_dom_sf"/>
</dbReference>
<reference evidence="8" key="1">
    <citation type="journal article" date="2020" name="J. Eukaryot. Microbiol.">
        <title>De novo Sequencing, Assembly and Annotation of the Transcriptome for the Free-Living Testate Amoeba Arcella intermedia.</title>
        <authorList>
            <person name="Ribeiro G.M."/>
            <person name="Porfirio-Sousa A.L."/>
            <person name="Maurer-Alcala X.X."/>
            <person name="Katz L.A."/>
            <person name="Lahr D.J.G."/>
        </authorList>
    </citation>
    <scope>NUCLEOTIDE SEQUENCE</scope>
</reference>
<dbReference type="EMBL" id="GIBP01001765">
    <property type="protein sequence ID" value="NDV30734.1"/>
    <property type="molecule type" value="Transcribed_RNA"/>
</dbReference>
<name>A0A6B2L143_9EUKA</name>
<accession>A0A6B2L143</accession>
<evidence type="ECO:0000256" key="2">
    <source>
        <dbReference type="ARBA" id="ARBA00008017"/>
    </source>
</evidence>
<dbReference type="PANTHER" id="PTHR31618:SF1">
    <property type="entry name" value="EF-HAND DOMAIN-CONTAINING PROTEIN"/>
    <property type="match status" value="1"/>
</dbReference>
<organism evidence="8">
    <name type="scientific">Arcella intermedia</name>
    <dbReference type="NCBI Taxonomy" id="1963864"/>
    <lineage>
        <taxon>Eukaryota</taxon>
        <taxon>Amoebozoa</taxon>
        <taxon>Tubulinea</taxon>
        <taxon>Elardia</taxon>
        <taxon>Arcellinida</taxon>
        <taxon>Sphaerothecina</taxon>
        <taxon>Arcellidae</taxon>
        <taxon>Arcella</taxon>
    </lineage>
</organism>
<evidence type="ECO:0000256" key="1">
    <source>
        <dbReference type="ARBA" id="ARBA00004141"/>
    </source>
</evidence>
<evidence type="ECO:0000256" key="4">
    <source>
        <dbReference type="ARBA" id="ARBA00022989"/>
    </source>
</evidence>
<dbReference type="Pfam" id="PF00924">
    <property type="entry name" value="MS_channel_2nd"/>
    <property type="match status" value="1"/>
</dbReference>
<keyword evidence="4 6" id="KW-1133">Transmembrane helix</keyword>
<dbReference type="GO" id="GO:0008381">
    <property type="term" value="F:mechanosensitive monoatomic ion channel activity"/>
    <property type="evidence" value="ECO:0007669"/>
    <property type="project" value="TreeGrafter"/>
</dbReference>
<feature type="transmembrane region" description="Helical" evidence="6">
    <location>
        <begin position="40"/>
        <end position="68"/>
    </location>
</feature>
<sequence length="520" mass="59344">MTVCGLIFLLLNCVFFAMYGIEYGTGQKVTAVGEVPLWRWIAVVDVIVALLFGFGALIHLLFIILSRLSVRNRSLQELHYTLIPFERTLTAVAWGVSLVLLYPVAFVPILGVDYDSVIWATCRTLFAVTLALGVKDLLRTLYELYTFRLIRRNAHDVIQKEQYLFEMEGNSLAEVVLWDTALTRNSSVLPTSRSRAVKKMDVVMEKMHNATEAANHIVEEIIFKDKKQEFTTDELKNIFGDVLTKVLKSFDSDNDGKLNKTDISTSLLTIWKERKHVLSWMKSRRLMLDVSDKILSFIFYVSLFFIILSLFVEQFEPIQWNTVAVSMGTILIALSFAYGKVLQNLFDSLYLIFLLKPFEVGDIIRVGDLSEELIVESVGVMSTYFIRKSTGFGVYISNALLASSKLSNYNRGEAVNLVIPFQISIKATQENVLDIKSRVRQFMDTQKEVFSDGKILLVIVGVHRKQKLYNASLTIKLQKWVRHQDNDWQEAQSDVILFLNGLLFEMGLNVNTSKELDEPF</sequence>
<feature type="transmembrane region" description="Helical" evidence="6">
    <location>
        <begin position="294"/>
        <end position="312"/>
    </location>
</feature>
<dbReference type="GO" id="GO:0005886">
    <property type="term" value="C:plasma membrane"/>
    <property type="evidence" value="ECO:0007669"/>
    <property type="project" value="TreeGrafter"/>
</dbReference>
<dbReference type="InterPro" id="IPR018247">
    <property type="entry name" value="EF_Hand_1_Ca_BS"/>
</dbReference>
<dbReference type="Gene3D" id="1.10.287.1260">
    <property type="match status" value="1"/>
</dbReference>
<dbReference type="AlphaFoldDB" id="A0A6B2L143"/>
<feature type="transmembrane region" description="Helical" evidence="6">
    <location>
        <begin position="318"/>
        <end position="338"/>
    </location>
</feature>
<keyword evidence="3 6" id="KW-0812">Transmembrane</keyword>